<dbReference type="InterPro" id="IPR036291">
    <property type="entry name" value="NAD(P)-bd_dom_sf"/>
</dbReference>
<keyword evidence="2" id="KW-0521">NADP</keyword>
<evidence type="ECO:0000256" key="1">
    <source>
        <dbReference type="ARBA" id="ARBA00006484"/>
    </source>
</evidence>
<dbReference type="AlphaFoldDB" id="A0A6A5YQU7"/>
<name>A0A6A5YQU7_9PLEO</name>
<keyword evidence="3" id="KW-0560">Oxidoreductase</keyword>
<dbReference type="EMBL" id="ML977342">
    <property type="protein sequence ID" value="KAF2109343.1"/>
    <property type="molecule type" value="Genomic_DNA"/>
</dbReference>
<dbReference type="SUPFAM" id="SSF51735">
    <property type="entry name" value="NAD(P)-binding Rossmann-fold domains"/>
    <property type="match status" value="1"/>
</dbReference>
<accession>A0A6A5YQU7</accession>
<evidence type="ECO:0000313" key="4">
    <source>
        <dbReference type="EMBL" id="KAF2109343.1"/>
    </source>
</evidence>
<evidence type="ECO:0008006" key="6">
    <source>
        <dbReference type="Google" id="ProtNLM"/>
    </source>
</evidence>
<dbReference type="PRINTS" id="PR00081">
    <property type="entry name" value="GDHRDH"/>
</dbReference>
<dbReference type="InterPro" id="IPR002347">
    <property type="entry name" value="SDR_fam"/>
</dbReference>
<protein>
    <recommendedName>
        <fullName evidence="6">Short-chain dehydrogenase</fullName>
    </recommendedName>
</protein>
<evidence type="ECO:0000313" key="5">
    <source>
        <dbReference type="Proteomes" id="UP000799770"/>
    </source>
</evidence>
<proteinExistence type="inferred from homology"/>
<comment type="similarity">
    <text evidence="1">Belongs to the short-chain dehydrogenases/reductases (SDR) family.</text>
</comment>
<evidence type="ECO:0000256" key="3">
    <source>
        <dbReference type="ARBA" id="ARBA00023002"/>
    </source>
</evidence>
<evidence type="ECO:0000256" key="2">
    <source>
        <dbReference type="ARBA" id="ARBA00022857"/>
    </source>
</evidence>
<dbReference type="Gene3D" id="3.40.50.720">
    <property type="entry name" value="NAD(P)-binding Rossmann-like Domain"/>
    <property type="match status" value="1"/>
</dbReference>
<dbReference type="PANTHER" id="PTHR24320">
    <property type="entry name" value="RETINOL DEHYDROGENASE"/>
    <property type="match status" value="1"/>
</dbReference>
<dbReference type="Pfam" id="PF00106">
    <property type="entry name" value="adh_short"/>
    <property type="match status" value="1"/>
</dbReference>
<dbReference type="Proteomes" id="UP000799770">
    <property type="component" value="Unassembled WGS sequence"/>
</dbReference>
<gene>
    <name evidence="4" type="ORF">BDV96DRAFT_615734</name>
</gene>
<sequence>MPAVTTFFYNQLIVTPTKPTDDYTSKTIIVTGSNVGLGKEAARHFTKNGASKVILAVRSIEKGQAAKEDILKTTKVSKDVVDVWQLDMSSYKSTLAFAARAEKELPRLDIAVLNAGVARGTFEMAEDCESTITVNVVSTHLLALALLPKMKETAAKFNTRPTLTIVSSEVHGFTTFPQKSAPEGGIFDKLNENDGKVDMGDRYQISKLLEVLVVRAWADRKGATQIPVTINYVNPGLCQSELAREAGLFLAVMKFFLARSTEVGSRTLVHAASQGPETHGEYLSNCTITQPAPLVLSAEGYKLQERVWGELSKRLEAIQPGITKNL</sequence>
<keyword evidence="5" id="KW-1185">Reference proteome</keyword>
<dbReference type="OrthoDB" id="542013at2759"/>
<dbReference type="GO" id="GO:0016491">
    <property type="term" value="F:oxidoreductase activity"/>
    <property type="evidence" value="ECO:0007669"/>
    <property type="project" value="UniProtKB-KW"/>
</dbReference>
<dbReference type="PANTHER" id="PTHR24320:SF252">
    <property type="entry name" value="DEHYDROGENASE_REDUCTASE FAMILY PROTEIN, PUTATIVE (AFU_ORTHOLOGUE AFUA_3G08550)-RELATED"/>
    <property type="match status" value="1"/>
</dbReference>
<reference evidence="4" key="1">
    <citation type="journal article" date="2020" name="Stud. Mycol.">
        <title>101 Dothideomycetes genomes: a test case for predicting lifestyles and emergence of pathogens.</title>
        <authorList>
            <person name="Haridas S."/>
            <person name="Albert R."/>
            <person name="Binder M."/>
            <person name="Bloem J."/>
            <person name="Labutti K."/>
            <person name="Salamov A."/>
            <person name="Andreopoulos B."/>
            <person name="Baker S."/>
            <person name="Barry K."/>
            <person name="Bills G."/>
            <person name="Bluhm B."/>
            <person name="Cannon C."/>
            <person name="Castanera R."/>
            <person name="Culley D."/>
            <person name="Daum C."/>
            <person name="Ezra D."/>
            <person name="Gonzalez J."/>
            <person name="Henrissat B."/>
            <person name="Kuo A."/>
            <person name="Liang C."/>
            <person name="Lipzen A."/>
            <person name="Lutzoni F."/>
            <person name="Magnuson J."/>
            <person name="Mondo S."/>
            <person name="Nolan M."/>
            <person name="Ohm R."/>
            <person name="Pangilinan J."/>
            <person name="Park H.-J."/>
            <person name="Ramirez L."/>
            <person name="Alfaro M."/>
            <person name="Sun H."/>
            <person name="Tritt A."/>
            <person name="Yoshinaga Y."/>
            <person name="Zwiers L.-H."/>
            <person name="Turgeon B."/>
            <person name="Goodwin S."/>
            <person name="Spatafora J."/>
            <person name="Crous P."/>
            <person name="Grigoriev I."/>
        </authorList>
    </citation>
    <scope>NUCLEOTIDE SEQUENCE</scope>
    <source>
        <strain evidence="4">CBS 627.86</strain>
    </source>
</reference>
<organism evidence="4 5">
    <name type="scientific">Lophiotrema nucula</name>
    <dbReference type="NCBI Taxonomy" id="690887"/>
    <lineage>
        <taxon>Eukaryota</taxon>
        <taxon>Fungi</taxon>
        <taxon>Dikarya</taxon>
        <taxon>Ascomycota</taxon>
        <taxon>Pezizomycotina</taxon>
        <taxon>Dothideomycetes</taxon>
        <taxon>Pleosporomycetidae</taxon>
        <taxon>Pleosporales</taxon>
        <taxon>Lophiotremataceae</taxon>
        <taxon>Lophiotrema</taxon>
    </lineage>
</organism>